<dbReference type="EMBL" id="GBXM01037523">
    <property type="protein sequence ID" value="JAH71054.1"/>
    <property type="molecule type" value="Transcribed_RNA"/>
</dbReference>
<dbReference type="AlphaFoldDB" id="A0A0E9UYV0"/>
<organism evidence="1">
    <name type="scientific">Anguilla anguilla</name>
    <name type="common">European freshwater eel</name>
    <name type="synonym">Muraena anguilla</name>
    <dbReference type="NCBI Taxonomy" id="7936"/>
    <lineage>
        <taxon>Eukaryota</taxon>
        <taxon>Metazoa</taxon>
        <taxon>Chordata</taxon>
        <taxon>Craniata</taxon>
        <taxon>Vertebrata</taxon>
        <taxon>Euteleostomi</taxon>
        <taxon>Actinopterygii</taxon>
        <taxon>Neopterygii</taxon>
        <taxon>Teleostei</taxon>
        <taxon>Anguilliformes</taxon>
        <taxon>Anguillidae</taxon>
        <taxon>Anguilla</taxon>
    </lineage>
</organism>
<reference evidence="1" key="1">
    <citation type="submission" date="2014-11" db="EMBL/GenBank/DDBJ databases">
        <authorList>
            <person name="Amaro Gonzalez C."/>
        </authorList>
    </citation>
    <scope>NUCLEOTIDE SEQUENCE</scope>
</reference>
<name>A0A0E9UYV0_ANGAN</name>
<accession>A0A0E9UYV0</accession>
<proteinExistence type="predicted"/>
<protein>
    <submittedName>
        <fullName evidence="1">Uncharacterized protein</fullName>
    </submittedName>
</protein>
<reference evidence="1" key="2">
    <citation type="journal article" date="2015" name="Fish Shellfish Immunol.">
        <title>Early steps in the European eel (Anguilla anguilla)-Vibrio vulnificus interaction in the gills: Role of the RtxA13 toxin.</title>
        <authorList>
            <person name="Callol A."/>
            <person name="Pajuelo D."/>
            <person name="Ebbesson L."/>
            <person name="Teles M."/>
            <person name="MacKenzie S."/>
            <person name="Amaro C."/>
        </authorList>
    </citation>
    <scope>NUCLEOTIDE SEQUENCE</scope>
</reference>
<sequence>MLRYYNVTVKEVNCPKQQRCTDLALC</sequence>
<evidence type="ECO:0000313" key="1">
    <source>
        <dbReference type="EMBL" id="JAH71054.1"/>
    </source>
</evidence>